<accession>A0A5A7QR67</accession>
<organism evidence="2 3">
    <name type="scientific">Striga asiatica</name>
    <name type="common">Asiatic witchweed</name>
    <name type="synonym">Buchnera asiatica</name>
    <dbReference type="NCBI Taxonomy" id="4170"/>
    <lineage>
        <taxon>Eukaryota</taxon>
        <taxon>Viridiplantae</taxon>
        <taxon>Streptophyta</taxon>
        <taxon>Embryophyta</taxon>
        <taxon>Tracheophyta</taxon>
        <taxon>Spermatophyta</taxon>
        <taxon>Magnoliopsida</taxon>
        <taxon>eudicotyledons</taxon>
        <taxon>Gunneridae</taxon>
        <taxon>Pentapetalae</taxon>
        <taxon>asterids</taxon>
        <taxon>lamiids</taxon>
        <taxon>Lamiales</taxon>
        <taxon>Orobanchaceae</taxon>
        <taxon>Buchnereae</taxon>
        <taxon>Striga</taxon>
    </lineage>
</organism>
<feature type="region of interest" description="Disordered" evidence="1">
    <location>
        <begin position="286"/>
        <end position="336"/>
    </location>
</feature>
<gene>
    <name evidence="2" type="ORF">STAS_24607</name>
</gene>
<dbReference type="OrthoDB" id="1112236at2759"/>
<reference evidence="3" key="1">
    <citation type="journal article" date="2019" name="Curr. Biol.">
        <title>Genome Sequence of Striga asiatica Provides Insight into the Evolution of Plant Parasitism.</title>
        <authorList>
            <person name="Yoshida S."/>
            <person name="Kim S."/>
            <person name="Wafula E.K."/>
            <person name="Tanskanen J."/>
            <person name="Kim Y.M."/>
            <person name="Honaas L."/>
            <person name="Yang Z."/>
            <person name="Spallek T."/>
            <person name="Conn C.E."/>
            <person name="Ichihashi Y."/>
            <person name="Cheong K."/>
            <person name="Cui S."/>
            <person name="Der J.P."/>
            <person name="Gundlach H."/>
            <person name="Jiao Y."/>
            <person name="Hori C."/>
            <person name="Ishida J.K."/>
            <person name="Kasahara H."/>
            <person name="Kiba T."/>
            <person name="Kim M.S."/>
            <person name="Koo N."/>
            <person name="Laohavisit A."/>
            <person name="Lee Y.H."/>
            <person name="Lumba S."/>
            <person name="McCourt P."/>
            <person name="Mortimer J.C."/>
            <person name="Mutuku J.M."/>
            <person name="Nomura T."/>
            <person name="Sasaki-Sekimoto Y."/>
            <person name="Seto Y."/>
            <person name="Wang Y."/>
            <person name="Wakatake T."/>
            <person name="Sakakibara H."/>
            <person name="Demura T."/>
            <person name="Yamaguchi S."/>
            <person name="Yoneyama K."/>
            <person name="Manabe R.I."/>
            <person name="Nelson D.C."/>
            <person name="Schulman A.H."/>
            <person name="Timko M.P."/>
            <person name="dePamphilis C.W."/>
            <person name="Choi D."/>
            <person name="Shirasu K."/>
        </authorList>
    </citation>
    <scope>NUCLEOTIDE SEQUENCE [LARGE SCALE GENOMIC DNA]</scope>
    <source>
        <strain evidence="3">cv. UVA1</strain>
    </source>
</reference>
<proteinExistence type="predicted"/>
<keyword evidence="3" id="KW-1185">Reference proteome</keyword>
<evidence type="ECO:0000256" key="1">
    <source>
        <dbReference type="SAM" id="MobiDB-lite"/>
    </source>
</evidence>
<feature type="compositionally biased region" description="Basic and acidic residues" evidence="1">
    <location>
        <begin position="379"/>
        <end position="389"/>
    </location>
</feature>
<feature type="region of interest" description="Disordered" evidence="1">
    <location>
        <begin position="379"/>
        <end position="398"/>
    </location>
</feature>
<dbReference type="AlphaFoldDB" id="A0A5A7QR67"/>
<evidence type="ECO:0000313" key="2">
    <source>
        <dbReference type="EMBL" id="GER47496.1"/>
    </source>
</evidence>
<comment type="caution">
    <text evidence="2">The sequence shown here is derived from an EMBL/GenBank/DDBJ whole genome shotgun (WGS) entry which is preliminary data.</text>
</comment>
<feature type="compositionally biased region" description="Basic and acidic residues" evidence="1">
    <location>
        <begin position="286"/>
        <end position="296"/>
    </location>
</feature>
<sequence length="398" mass="44901">MLIDLGLDLEYAEVPGPFKIYGPREEIVWEKVKKMDIRPWKPFIMVHLTWLGIEDKVEEYLKALKLDKYAAMVEPARALVVREFFTSVKSIEKDKVLVCRFNGKEVKITYSLMHEIFGFPTKGPDKVVPGFDFDGAWKEISGCPTRTLDITNGFILDHALAAVHKFLCYNVFGKGEGSKVSKDDIFLLWSAVHKKPVCITGFIWRTLLAVTTGSRPPPKLGLLITKIAEHFDLVYGDECVHQRAIDSNELIASHLASDFTTLKPQAERECVQKYYDTLRKRRANEQAAKEAKRARLEQQGVVAESSTYPALPPPESTQPTNADDDAPLPDYTPNPMDGFMAQMTSLFNAGFARIESRFNGVDAIIHTFDARLTRMEAKTRMQEGSERDANASSKYGIQ</sequence>
<dbReference type="Proteomes" id="UP000325081">
    <property type="component" value="Unassembled WGS sequence"/>
</dbReference>
<name>A0A5A7QR67_STRAF</name>
<evidence type="ECO:0000313" key="3">
    <source>
        <dbReference type="Proteomes" id="UP000325081"/>
    </source>
</evidence>
<dbReference type="EMBL" id="BKCP01007959">
    <property type="protein sequence ID" value="GER47496.1"/>
    <property type="molecule type" value="Genomic_DNA"/>
</dbReference>
<protein>
    <submittedName>
        <fullName evidence="2">Neuronal PAS domain-containing protein 4</fullName>
    </submittedName>
</protein>